<organism evidence="2 3">
    <name type="scientific">Altererythrobacter arenosus</name>
    <dbReference type="NCBI Taxonomy" id="3032592"/>
    <lineage>
        <taxon>Bacteria</taxon>
        <taxon>Pseudomonadati</taxon>
        <taxon>Pseudomonadota</taxon>
        <taxon>Alphaproteobacteria</taxon>
        <taxon>Sphingomonadales</taxon>
        <taxon>Erythrobacteraceae</taxon>
        <taxon>Altererythrobacter</taxon>
    </lineage>
</organism>
<feature type="transmembrane region" description="Helical" evidence="1">
    <location>
        <begin position="74"/>
        <end position="94"/>
    </location>
</feature>
<sequence>MEALLAIYQIIGLLTNVLVMLIIIQFVIGLLFAFNVVNTSNDFLMAFYNSINRLLEPMLRPIRNLMPNTGSIDFSPLVLIIALQILMILLSSVIRSV</sequence>
<evidence type="ECO:0000256" key="1">
    <source>
        <dbReference type="SAM" id="Phobius"/>
    </source>
</evidence>
<evidence type="ECO:0000313" key="3">
    <source>
        <dbReference type="Proteomes" id="UP001215827"/>
    </source>
</evidence>
<dbReference type="InterPro" id="IPR003425">
    <property type="entry name" value="CCB3/YggT"/>
</dbReference>
<gene>
    <name evidence="2" type="ORF">P7228_04645</name>
</gene>
<reference evidence="2 3" key="1">
    <citation type="submission" date="2023-03" db="EMBL/GenBank/DDBJ databases">
        <title>Altererythrobacter sp. CAU 1644 isolated from sand.</title>
        <authorList>
            <person name="Kim W."/>
        </authorList>
    </citation>
    <scope>NUCLEOTIDE SEQUENCE [LARGE SCALE GENOMIC DNA]</scope>
    <source>
        <strain evidence="2 3">CAU 1644</strain>
    </source>
</reference>
<protein>
    <submittedName>
        <fullName evidence="2">YggT family protein</fullName>
    </submittedName>
</protein>
<name>A0ABY8FTM2_9SPHN</name>
<proteinExistence type="predicted"/>
<keyword evidence="1" id="KW-0812">Transmembrane</keyword>
<evidence type="ECO:0000313" key="2">
    <source>
        <dbReference type="EMBL" id="WFL78356.1"/>
    </source>
</evidence>
<keyword evidence="1" id="KW-1133">Transmembrane helix</keyword>
<dbReference type="EMBL" id="CP121106">
    <property type="protein sequence ID" value="WFL78356.1"/>
    <property type="molecule type" value="Genomic_DNA"/>
</dbReference>
<dbReference type="Proteomes" id="UP001215827">
    <property type="component" value="Chromosome"/>
</dbReference>
<accession>A0ABY8FTM2</accession>
<keyword evidence="3" id="KW-1185">Reference proteome</keyword>
<keyword evidence="1" id="KW-0472">Membrane</keyword>
<dbReference type="Pfam" id="PF02325">
    <property type="entry name" value="CCB3_YggT"/>
    <property type="match status" value="1"/>
</dbReference>
<dbReference type="RefSeq" id="WP_278017046.1">
    <property type="nucleotide sequence ID" value="NZ_CP121106.1"/>
</dbReference>
<feature type="transmembrane region" description="Helical" evidence="1">
    <location>
        <begin position="7"/>
        <end position="34"/>
    </location>
</feature>